<dbReference type="PROSITE" id="PS50885">
    <property type="entry name" value="HAMP"/>
    <property type="match status" value="1"/>
</dbReference>
<dbReference type="InterPro" id="IPR050428">
    <property type="entry name" value="TCS_sensor_his_kinase"/>
</dbReference>
<keyword evidence="8" id="KW-1133">Transmembrane helix</keyword>
<dbReference type="EMBL" id="MLJW01008079">
    <property type="protein sequence ID" value="OIQ64482.1"/>
    <property type="molecule type" value="Genomic_DNA"/>
</dbReference>
<evidence type="ECO:0000259" key="11">
    <source>
        <dbReference type="PROSITE" id="PS50109"/>
    </source>
</evidence>
<dbReference type="SMART" id="SM00387">
    <property type="entry name" value="HATPase_c"/>
    <property type="match status" value="1"/>
</dbReference>
<dbReference type="InterPro" id="IPR003594">
    <property type="entry name" value="HATPase_dom"/>
</dbReference>
<comment type="catalytic activity">
    <reaction evidence="1">
        <text>ATP + protein L-histidine = ADP + protein N-phospho-L-histidine.</text>
        <dbReference type="EC" id="2.7.13.3"/>
    </reaction>
</comment>
<dbReference type="Pfam" id="PF00512">
    <property type="entry name" value="HisKA"/>
    <property type="match status" value="1"/>
</dbReference>
<gene>
    <name evidence="13" type="primary">cpxA_6</name>
    <name evidence="13" type="ORF">GALL_539670</name>
</gene>
<dbReference type="EC" id="2.7.13.3" evidence="3"/>
<dbReference type="PRINTS" id="PR00344">
    <property type="entry name" value="BCTRLSENSOR"/>
</dbReference>
<dbReference type="InterPro" id="IPR003660">
    <property type="entry name" value="HAMP_dom"/>
</dbReference>
<sequence>MGSRNDELVDLAKHFDHMVSRLERLIDTQRRLLHDVSHELRSPLARLQAAADLMQQQPDRTAEFVERIQRDTVRMDTLLGELLTLAKLDAGVSGNQGSALDLGEIIGEIVEDTRLVADKKPCSIVANGPDSIVMNGSHELIHRAIENVVRNAIRFAPSDTAVAISTSVGSGLVRVTVSDCGPGVPEDSLNQIFEPFVRISPSSSSDGYGLGLAISRRVMDTHGGTIVAANRIPSGLLVTLEFPQGNG</sequence>
<dbReference type="GO" id="GO:0000155">
    <property type="term" value="F:phosphorelay sensor kinase activity"/>
    <property type="evidence" value="ECO:0007669"/>
    <property type="project" value="InterPro"/>
</dbReference>
<reference evidence="13" key="1">
    <citation type="submission" date="2016-10" db="EMBL/GenBank/DDBJ databases">
        <title>Sequence of Gallionella enrichment culture.</title>
        <authorList>
            <person name="Poehlein A."/>
            <person name="Muehling M."/>
            <person name="Daniel R."/>
        </authorList>
    </citation>
    <scope>NUCLEOTIDE SEQUENCE</scope>
</reference>
<comment type="subcellular location">
    <subcellularLocation>
        <location evidence="2">Membrane</location>
        <topology evidence="2">Multi-pass membrane protein</topology>
    </subcellularLocation>
</comment>
<keyword evidence="10" id="KW-0472">Membrane</keyword>
<name>A0A1J5P0A9_9ZZZZ</name>
<dbReference type="InterPro" id="IPR036097">
    <property type="entry name" value="HisK_dim/P_sf"/>
</dbReference>
<dbReference type="SMART" id="SM00388">
    <property type="entry name" value="HisKA"/>
    <property type="match status" value="1"/>
</dbReference>
<dbReference type="AlphaFoldDB" id="A0A1J5P0A9"/>
<evidence type="ECO:0000256" key="3">
    <source>
        <dbReference type="ARBA" id="ARBA00012438"/>
    </source>
</evidence>
<dbReference type="GO" id="GO:0005886">
    <property type="term" value="C:plasma membrane"/>
    <property type="evidence" value="ECO:0007669"/>
    <property type="project" value="TreeGrafter"/>
</dbReference>
<feature type="domain" description="Histidine kinase" evidence="11">
    <location>
        <begin position="35"/>
        <end position="246"/>
    </location>
</feature>
<evidence type="ECO:0000256" key="2">
    <source>
        <dbReference type="ARBA" id="ARBA00004141"/>
    </source>
</evidence>
<keyword evidence="7" id="KW-0418">Kinase</keyword>
<evidence type="ECO:0000256" key="1">
    <source>
        <dbReference type="ARBA" id="ARBA00000085"/>
    </source>
</evidence>
<dbReference type="Gene3D" id="3.30.565.10">
    <property type="entry name" value="Histidine kinase-like ATPase, C-terminal domain"/>
    <property type="match status" value="1"/>
</dbReference>
<evidence type="ECO:0000313" key="13">
    <source>
        <dbReference type="EMBL" id="OIQ64482.1"/>
    </source>
</evidence>
<evidence type="ECO:0000259" key="12">
    <source>
        <dbReference type="PROSITE" id="PS50885"/>
    </source>
</evidence>
<dbReference type="PANTHER" id="PTHR45436:SF15">
    <property type="entry name" value="SENSOR HISTIDINE KINASE CUSS"/>
    <property type="match status" value="1"/>
</dbReference>
<dbReference type="Pfam" id="PF02518">
    <property type="entry name" value="HATPase_c"/>
    <property type="match status" value="1"/>
</dbReference>
<dbReference type="CDD" id="cd00082">
    <property type="entry name" value="HisKA"/>
    <property type="match status" value="1"/>
</dbReference>
<dbReference type="SUPFAM" id="SSF55874">
    <property type="entry name" value="ATPase domain of HSP90 chaperone/DNA topoisomerase II/histidine kinase"/>
    <property type="match status" value="1"/>
</dbReference>
<evidence type="ECO:0000256" key="9">
    <source>
        <dbReference type="ARBA" id="ARBA00023012"/>
    </source>
</evidence>
<accession>A0A1J5P0A9</accession>
<keyword evidence="5 13" id="KW-0808">Transferase</keyword>
<dbReference type="PANTHER" id="PTHR45436">
    <property type="entry name" value="SENSOR HISTIDINE KINASE YKOH"/>
    <property type="match status" value="1"/>
</dbReference>
<dbReference type="InterPro" id="IPR004358">
    <property type="entry name" value="Sig_transdc_His_kin-like_C"/>
</dbReference>
<evidence type="ECO:0000256" key="8">
    <source>
        <dbReference type="ARBA" id="ARBA00022989"/>
    </source>
</evidence>
<dbReference type="SUPFAM" id="SSF47384">
    <property type="entry name" value="Homodimeric domain of signal transducing histidine kinase"/>
    <property type="match status" value="1"/>
</dbReference>
<feature type="domain" description="HAMP" evidence="12">
    <location>
        <begin position="4"/>
        <end position="27"/>
    </location>
</feature>
<evidence type="ECO:0000256" key="6">
    <source>
        <dbReference type="ARBA" id="ARBA00022692"/>
    </source>
</evidence>
<evidence type="ECO:0000256" key="5">
    <source>
        <dbReference type="ARBA" id="ARBA00022679"/>
    </source>
</evidence>
<keyword evidence="4" id="KW-0597">Phosphoprotein</keyword>
<evidence type="ECO:0000256" key="7">
    <source>
        <dbReference type="ARBA" id="ARBA00022777"/>
    </source>
</evidence>
<organism evidence="13">
    <name type="scientific">mine drainage metagenome</name>
    <dbReference type="NCBI Taxonomy" id="410659"/>
    <lineage>
        <taxon>unclassified sequences</taxon>
        <taxon>metagenomes</taxon>
        <taxon>ecological metagenomes</taxon>
    </lineage>
</organism>
<dbReference type="PROSITE" id="PS50109">
    <property type="entry name" value="HIS_KIN"/>
    <property type="match status" value="1"/>
</dbReference>
<dbReference type="InterPro" id="IPR003661">
    <property type="entry name" value="HisK_dim/P_dom"/>
</dbReference>
<protein>
    <recommendedName>
        <fullName evidence="3">histidine kinase</fullName>
        <ecNumber evidence="3">2.7.13.3</ecNumber>
    </recommendedName>
</protein>
<evidence type="ECO:0000256" key="4">
    <source>
        <dbReference type="ARBA" id="ARBA00022553"/>
    </source>
</evidence>
<dbReference type="Gene3D" id="1.10.287.130">
    <property type="match status" value="1"/>
</dbReference>
<proteinExistence type="predicted"/>
<comment type="caution">
    <text evidence="13">The sequence shown here is derived from an EMBL/GenBank/DDBJ whole genome shotgun (WGS) entry which is preliminary data.</text>
</comment>
<evidence type="ECO:0000256" key="10">
    <source>
        <dbReference type="ARBA" id="ARBA00023136"/>
    </source>
</evidence>
<dbReference type="InterPro" id="IPR005467">
    <property type="entry name" value="His_kinase_dom"/>
</dbReference>
<dbReference type="InterPro" id="IPR036890">
    <property type="entry name" value="HATPase_C_sf"/>
</dbReference>
<keyword evidence="9" id="KW-0902">Two-component regulatory system</keyword>
<keyword evidence="6" id="KW-0812">Transmembrane</keyword>